<comment type="caution">
    <text evidence="2">The sequence shown here is derived from an EMBL/GenBank/DDBJ whole genome shotgun (WGS) entry which is preliminary data.</text>
</comment>
<dbReference type="AlphaFoldDB" id="A0A8H6AEK9"/>
<name>A0A8H6AEK9_PETAA</name>
<organism evidence="2 3">
    <name type="scientific">Petromyces alliaceus</name>
    <name type="common">Aspergillus alliaceus</name>
    <dbReference type="NCBI Taxonomy" id="209559"/>
    <lineage>
        <taxon>Eukaryota</taxon>
        <taxon>Fungi</taxon>
        <taxon>Dikarya</taxon>
        <taxon>Ascomycota</taxon>
        <taxon>Pezizomycotina</taxon>
        <taxon>Eurotiomycetes</taxon>
        <taxon>Eurotiomycetidae</taxon>
        <taxon>Eurotiales</taxon>
        <taxon>Aspergillaceae</taxon>
        <taxon>Aspergillus</taxon>
        <taxon>Aspergillus subgen. Circumdati</taxon>
    </lineage>
</organism>
<keyword evidence="1" id="KW-0732">Signal</keyword>
<gene>
    <name evidence="2" type="ORF">ETB97_002310</name>
</gene>
<keyword evidence="3" id="KW-1185">Reference proteome</keyword>
<reference evidence="2 3" key="1">
    <citation type="submission" date="2019-04" db="EMBL/GenBank/DDBJ databases">
        <title>Aspergillus burnettii sp. nov., novel species from soil in southeast Queensland.</title>
        <authorList>
            <person name="Gilchrist C.L.M."/>
            <person name="Pitt J.I."/>
            <person name="Lange L."/>
            <person name="Lacey H.J."/>
            <person name="Vuong D."/>
            <person name="Midgley D.J."/>
            <person name="Greenfield P."/>
            <person name="Bradbury M."/>
            <person name="Lacey E."/>
            <person name="Busk P.K."/>
            <person name="Pilgaard B."/>
            <person name="Chooi Y.H."/>
            <person name="Piggott A.M."/>
        </authorList>
    </citation>
    <scope>NUCLEOTIDE SEQUENCE [LARGE SCALE GENOMIC DNA]</scope>
    <source>
        <strain evidence="2 3">FRR 5400</strain>
    </source>
</reference>
<feature type="chain" id="PRO_5034739709" description="RxLR effector protein" evidence="1">
    <location>
        <begin position="18"/>
        <end position="61"/>
    </location>
</feature>
<sequence length="61" mass="6301">MKFAAILAFTLSTLALAAPVAPAKASDDQSDRDVTKELAKSLLGGVTKALKIGSQKDLKDA</sequence>
<feature type="signal peptide" evidence="1">
    <location>
        <begin position="1"/>
        <end position="17"/>
    </location>
</feature>
<dbReference type="EMBL" id="SPNV01000015">
    <property type="protein sequence ID" value="KAF5865797.1"/>
    <property type="molecule type" value="Genomic_DNA"/>
</dbReference>
<evidence type="ECO:0008006" key="4">
    <source>
        <dbReference type="Google" id="ProtNLM"/>
    </source>
</evidence>
<evidence type="ECO:0000313" key="3">
    <source>
        <dbReference type="Proteomes" id="UP000541154"/>
    </source>
</evidence>
<evidence type="ECO:0000256" key="1">
    <source>
        <dbReference type="SAM" id="SignalP"/>
    </source>
</evidence>
<evidence type="ECO:0000313" key="2">
    <source>
        <dbReference type="EMBL" id="KAF5865797.1"/>
    </source>
</evidence>
<protein>
    <recommendedName>
        <fullName evidence="4">RxLR effector protein</fullName>
    </recommendedName>
</protein>
<proteinExistence type="predicted"/>
<accession>A0A8H6AEK9</accession>
<dbReference type="Proteomes" id="UP000541154">
    <property type="component" value="Unassembled WGS sequence"/>
</dbReference>